<dbReference type="InterPro" id="IPR007197">
    <property type="entry name" value="rSAM"/>
</dbReference>
<evidence type="ECO:0000256" key="5">
    <source>
        <dbReference type="ARBA" id="ARBA00022485"/>
    </source>
</evidence>
<evidence type="ECO:0000256" key="3">
    <source>
        <dbReference type="ARBA" id="ARBA00010115"/>
    </source>
</evidence>
<comment type="similarity">
    <text evidence="3">Belongs to the TYW1 family.</text>
</comment>
<dbReference type="PROSITE" id="PS50902">
    <property type="entry name" value="FLAVODOXIN_LIKE"/>
    <property type="match status" value="1"/>
</dbReference>
<feature type="domain" description="Flavodoxin-like" evidence="15">
    <location>
        <begin position="50"/>
        <end position="198"/>
    </location>
</feature>
<reference evidence="17" key="1">
    <citation type="submission" date="2023-05" db="EMBL/GenBank/DDBJ databases">
        <title>Nepenthes gracilis genome sequencing.</title>
        <authorList>
            <person name="Fukushima K."/>
        </authorList>
    </citation>
    <scope>NUCLEOTIDE SEQUENCE</scope>
    <source>
        <strain evidence="17">SING2019-196</strain>
    </source>
</reference>
<name>A0AAD3STF2_NEPGR</name>
<dbReference type="GO" id="GO:0010181">
    <property type="term" value="F:FMN binding"/>
    <property type="evidence" value="ECO:0007669"/>
    <property type="project" value="InterPro"/>
</dbReference>
<dbReference type="PANTHER" id="PTHR13930">
    <property type="entry name" value="S-ADENOSYL-L-METHIONINE-DEPENDENT TRNA 4-DEMETHYLWYOSINE SYNTHASE"/>
    <property type="match status" value="1"/>
</dbReference>
<keyword evidence="18" id="KW-1185">Reference proteome</keyword>
<evidence type="ECO:0000313" key="17">
    <source>
        <dbReference type="EMBL" id="GMH16217.1"/>
    </source>
</evidence>
<dbReference type="Gene3D" id="3.20.20.70">
    <property type="entry name" value="Aldolase class I"/>
    <property type="match status" value="1"/>
</dbReference>
<evidence type="ECO:0000256" key="10">
    <source>
        <dbReference type="ARBA" id="ARBA00023004"/>
    </source>
</evidence>
<dbReference type="Pfam" id="PF08608">
    <property type="entry name" value="Wyosine_form"/>
    <property type="match status" value="1"/>
</dbReference>
<evidence type="ECO:0000256" key="2">
    <source>
        <dbReference type="ARBA" id="ARBA00004797"/>
    </source>
</evidence>
<sequence length="650" mass="73053">MSTSSFSSRVTLLALLSATTFYCFYKSLRLRSLRLSSQSHNNLSLLSKKPKLLYISQTGTCKTLAHRLHRLLASNNLIFDLVDVKNYEPEDLAKETLLLIVTCTWEDGKPPPCAVFFANWFEESVNDFRVGSLLLSNCRFAVFGVGSSAYGESFNAVARGFSKKLKALGGKEVLQLWEADVNGGELDAEFDIWAKKLILILEGGMPENAANICRGGAVDWDSEPFDVSDDDEEGENAGELDIVDLEDIAGKGPSRNSRTTVEVNVVKNGQREMVTPLIRANLEKQGYKIIGSHSGVKLCRWTKSQLRGRGGCYKHSFYGIESHRCMEATPSLACANKCVFCWRHHTNPVGKSWQWKLDDPLEIVDTAIQLHTKMIKQMKGVPGVKEELLLEGLCPRHCALSLVGEPIMYPEINTLIDELHRRRISTFLVTNAQFPEKIRKLKPVTQLYVSVDAASKESLKAIDRPLFGDFWERFLDSLRALKEKQQRTVYRLTLVKGWNTEDVDAYFNLLSIGKPDLVEIKGVTYCGSSATSKLTMENVPWHSDVKAFSEALASKCEGEYEVACEHAHSCCVLLAKTDKFKVNGRWCTWIDYERFHDLVLSGRPFNSMDYMASTPSWAAYGAAEGGFDPDQRRFRKERHHSSSCRSLLSS</sequence>
<feature type="domain" description="Radical SAM core" evidence="16">
    <location>
        <begin position="318"/>
        <end position="561"/>
    </location>
</feature>
<evidence type="ECO:0000259" key="15">
    <source>
        <dbReference type="PROSITE" id="PS50902"/>
    </source>
</evidence>
<evidence type="ECO:0000313" key="18">
    <source>
        <dbReference type="Proteomes" id="UP001279734"/>
    </source>
</evidence>
<dbReference type="PROSITE" id="PS51918">
    <property type="entry name" value="RADICAL_SAM"/>
    <property type="match status" value="1"/>
</dbReference>
<keyword evidence="11" id="KW-0411">Iron-sulfur</keyword>
<evidence type="ECO:0000256" key="1">
    <source>
        <dbReference type="ARBA" id="ARBA00001966"/>
    </source>
</evidence>
<dbReference type="SUPFAM" id="SSF52218">
    <property type="entry name" value="Flavoproteins"/>
    <property type="match status" value="1"/>
</dbReference>
<dbReference type="GO" id="GO:0031591">
    <property type="term" value="P:wybutosine biosynthetic process"/>
    <property type="evidence" value="ECO:0007669"/>
    <property type="project" value="TreeGrafter"/>
</dbReference>
<dbReference type="InterPro" id="IPR029039">
    <property type="entry name" value="Flavoprotein-like_sf"/>
</dbReference>
<dbReference type="SFLD" id="SFLDG01071">
    <property type="entry name" value="tRNA_wybutosine-synthesizing"/>
    <property type="match status" value="1"/>
</dbReference>
<evidence type="ECO:0000256" key="6">
    <source>
        <dbReference type="ARBA" id="ARBA00022691"/>
    </source>
</evidence>
<keyword evidence="9" id="KW-0547">Nucleotide-binding</keyword>
<dbReference type="InterPro" id="IPR034556">
    <property type="entry name" value="tRNA_wybutosine-synthase"/>
</dbReference>
<dbReference type="PANTHER" id="PTHR13930:SF0">
    <property type="entry name" value="S-ADENOSYL-L-METHIONINE-DEPENDENT TRNA 4-DEMETHYLWYOSINE SYNTHASE TYW1-RELATED"/>
    <property type="match status" value="1"/>
</dbReference>
<dbReference type="GO" id="GO:0102521">
    <property type="term" value="F:tRNA-4-demethylwyosine synthase activity"/>
    <property type="evidence" value="ECO:0007669"/>
    <property type="project" value="UniProtKB-EC"/>
</dbReference>
<comment type="cofactor">
    <cofactor evidence="1">
        <name>[4Fe-4S] cluster</name>
        <dbReference type="ChEBI" id="CHEBI:49883"/>
    </cofactor>
</comment>
<keyword evidence="7" id="KW-0819">tRNA processing</keyword>
<comment type="caution">
    <text evidence="17">The sequence shown here is derived from an EMBL/GenBank/DDBJ whole genome shotgun (WGS) entry which is preliminary data.</text>
</comment>
<evidence type="ECO:0000256" key="7">
    <source>
        <dbReference type="ARBA" id="ARBA00022694"/>
    </source>
</evidence>
<dbReference type="GO" id="GO:0046872">
    <property type="term" value="F:metal ion binding"/>
    <property type="evidence" value="ECO:0007669"/>
    <property type="project" value="UniProtKB-KW"/>
</dbReference>
<dbReference type="Proteomes" id="UP001279734">
    <property type="component" value="Unassembled WGS sequence"/>
</dbReference>
<keyword evidence="8" id="KW-0479">Metal-binding</keyword>
<keyword evidence="12" id="KW-0456">Lyase</keyword>
<dbReference type="Gene3D" id="3.40.50.360">
    <property type="match status" value="1"/>
</dbReference>
<evidence type="ECO:0000256" key="8">
    <source>
        <dbReference type="ARBA" id="ARBA00022723"/>
    </source>
</evidence>
<dbReference type="AlphaFoldDB" id="A0AAD3STF2"/>
<protein>
    <recommendedName>
        <fullName evidence="4">tRNA 4-demethylwyosine synthase (AdoMet-dependent)</fullName>
        <ecNumber evidence="4">4.1.3.44</ecNumber>
    </recommendedName>
</protein>
<keyword evidence="10" id="KW-0408">Iron</keyword>
<keyword evidence="6" id="KW-0949">S-adenosyl-L-methionine</keyword>
<accession>A0AAD3STF2</accession>
<dbReference type="Pfam" id="PF00258">
    <property type="entry name" value="Flavodoxin_1"/>
    <property type="match status" value="1"/>
</dbReference>
<evidence type="ECO:0000259" key="16">
    <source>
        <dbReference type="PROSITE" id="PS51918"/>
    </source>
</evidence>
<dbReference type="InterPro" id="IPR013917">
    <property type="entry name" value="tRNA_wybutosine-synth"/>
</dbReference>
<dbReference type="FunFam" id="3.20.20.70:FF:000196">
    <property type="entry name" value="S-adenosyl-L-methionine-dependent tRNA 4-demethylwyosine synthase"/>
    <property type="match status" value="1"/>
</dbReference>
<evidence type="ECO:0000256" key="14">
    <source>
        <dbReference type="ARBA" id="ARBA00049466"/>
    </source>
</evidence>
<evidence type="ECO:0000256" key="9">
    <source>
        <dbReference type="ARBA" id="ARBA00022741"/>
    </source>
</evidence>
<dbReference type="InterPro" id="IPR008254">
    <property type="entry name" value="Flavodoxin/NO_synth"/>
</dbReference>
<evidence type="ECO:0000256" key="11">
    <source>
        <dbReference type="ARBA" id="ARBA00023014"/>
    </source>
</evidence>
<dbReference type="InterPro" id="IPR001094">
    <property type="entry name" value="Flavdoxin-like"/>
</dbReference>
<dbReference type="SFLD" id="SFLDF00284">
    <property type="entry name" value="tRNA_wybutosine-synthesizing"/>
    <property type="match status" value="1"/>
</dbReference>
<dbReference type="GO" id="GO:0051539">
    <property type="term" value="F:4 iron, 4 sulfur cluster binding"/>
    <property type="evidence" value="ECO:0007669"/>
    <property type="project" value="UniProtKB-KW"/>
</dbReference>
<comment type="pathway">
    <text evidence="2">tRNA modification; wybutosine-tRNA(Phe) biosynthesis.</text>
</comment>
<evidence type="ECO:0000256" key="13">
    <source>
        <dbReference type="ARBA" id="ARBA00025368"/>
    </source>
</evidence>
<evidence type="ECO:0000256" key="12">
    <source>
        <dbReference type="ARBA" id="ARBA00023239"/>
    </source>
</evidence>
<dbReference type="EMBL" id="BSYO01000016">
    <property type="protein sequence ID" value="GMH16217.1"/>
    <property type="molecule type" value="Genomic_DNA"/>
</dbReference>
<dbReference type="PRINTS" id="PR00369">
    <property type="entry name" value="FLAVODOXIN"/>
</dbReference>
<comment type="catalytic activity">
    <reaction evidence="14">
        <text>N(1)-methylguanosine(37) in tRNA(Phe) + pyruvate + S-adenosyl-L-methionine = 4-demethylwyosine(37) in tRNA(Phe) + 5'-deoxyadenosine + L-methionine + CO2 + H2O</text>
        <dbReference type="Rhea" id="RHEA:36347"/>
        <dbReference type="Rhea" id="RHEA-COMP:10164"/>
        <dbReference type="Rhea" id="RHEA-COMP:10165"/>
        <dbReference type="ChEBI" id="CHEBI:15361"/>
        <dbReference type="ChEBI" id="CHEBI:15377"/>
        <dbReference type="ChEBI" id="CHEBI:16526"/>
        <dbReference type="ChEBI" id="CHEBI:17319"/>
        <dbReference type="ChEBI" id="CHEBI:57844"/>
        <dbReference type="ChEBI" id="CHEBI:59789"/>
        <dbReference type="ChEBI" id="CHEBI:64315"/>
        <dbReference type="ChEBI" id="CHEBI:73542"/>
        <dbReference type="EC" id="4.1.3.44"/>
    </reaction>
</comment>
<comment type="function">
    <text evidence="13">Probable component of the wybutosine biosynthesis pathway. Wybutosine is a hyper modified guanosine with a tricyclic base found at the 3'-position adjacent to the anticodon of eukaryotic phenylalanine tRNA. Catalyzes the condensation of N-methylguanine with 2 carbon atoms from pyruvate to form the tricyclic 4-demethylwyosine, an intermediate in wybutosine biosynthesis.</text>
</comment>
<dbReference type="CDD" id="cd01335">
    <property type="entry name" value="Radical_SAM"/>
    <property type="match status" value="1"/>
</dbReference>
<proteinExistence type="inferred from homology"/>
<organism evidence="17 18">
    <name type="scientific">Nepenthes gracilis</name>
    <name type="common">Slender pitcher plant</name>
    <dbReference type="NCBI Taxonomy" id="150966"/>
    <lineage>
        <taxon>Eukaryota</taxon>
        <taxon>Viridiplantae</taxon>
        <taxon>Streptophyta</taxon>
        <taxon>Embryophyta</taxon>
        <taxon>Tracheophyta</taxon>
        <taxon>Spermatophyta</taxon>
        <taxon>Magnoliopsida</taxon>
        <taxon>eudicotyledons</taxon>
        <taxon>Gunneridae</taxon>
        <taxon>Pentapetalae</taxon>
        <taxon>Caryophyllales</taxon>
        <taxon>Nepenthaceae</taxon>
        <taxon>Nepenthes</taxon>
    </lineage>
</organism>
<keyword evidence="5" id="KW-0004">4Fe-4S</keyword>
<dbReference type="InterPro" id="IPR058240">
    <property type="entry name" value="rSAM_sf"/>
</dbReference>
<dbReference type="Pfam" id="PF04055">
    <property type="entry name" value="Radical_SAM"/>
    <property type="match status" value="1"/>
</dbReference>
<dbReference type="SFLD" id="SFLDS00029">
    <property type="entry name" value="Radical_SAM"/>
    <property type="match status" value="1"/>
</dbReference>
<evidence type="ECO:0000256" key="4">
    <source>
        <dbReference type="ARBA" id="ARBA00012821"/>
    </source>
</evidence>
<dbReference type="InterPro" id="IPR013785">
    <property type="entry name" value="Aldolase_TIM"/>
</dbReference>
<dbReference type="EC" id="4.1.3.44" evidence="4"/>
<dbReference type="SUPFAM" id="SSF102114">
    <property type="entry name" value="Radical SAM enzymes"/>
    <property type="match status" value="1"/>
</dbReference>
<gene>
    <name evidence="17" type="ORF">Nepgr_018058</name>
</gene>